<sequence length="92" mass="10256">MKVRVGSSSRWKNTLFIFGFRDKGVGSFRREERMVTVEEVEHVRAVHNGRDEEEVDEGKMGTTGEGLEWGLFGFGLGLMVETVILHSVAVAA</sequence>
<organism evidence="1 2">
    <name type="scientific">Melastoma candidum</name>
    <dbReference type="NCBI Taxonomy" id="119954"/>
    <lineage>
        <taxon>Eukaryota</taxon>
        <taxon>Viridiplantae</taxon>
        <taxon>Streptophyta</taxon>
        <taxon>Embryophyta</taxon>
        <taxon>Tracheophyta</taxon>
        <taxon>Spermatophyta</taxon>
        <taxon>Magnoliopsida</taxon>
        <taxon>eudicotyledons</taxon>
        <taxon>Gunneridae</taxon>
        <taxon>Pentapetalae</taxon>
        <taxon>rosids</taxon>
        <taxon>malvids</taxon>
        <taxon>Myrtales</taxon>
        <taxon>Melastomataceae</taxon>
        <taxon>Melastomatoideae</taxon>
        <taxon>Melastomateae</taxon>
        <taxon>Melastoma</taxon>
    </lineage>
</organism>
<accession>A0ACB9LNL3</accession>
<dbReference type="EMBL" id="CM042890">
    <property type="protein sequence ID" value="KAI4312678.1"/>
    <property type="molecule type" value="Genomic_DNA"/>
</dbReference>
<evidence type="ECO:0000313" key="2">
    <source>
        <dbReference type="Proteomes" id="UP001057402"/>
    </source>
</evidence>
<protein>
    <submittedName>
        <fullName evidence="1">Uncharacterized protein</fullName>
    </submittedName>
</protein>
<keyword evidence="2" id="KW-1185">Reference proteome</keyword>
<reference evidence="2" key="1">
    <citation type="journal article" date="2023" name="Front. Plant Sci.">
        <title>Chromosomal-level genome assembly of Melastoma candidum provides insights into trichome evolution.</title>
        <authorList>
            <person name="Zhong Y."/>
            <person name="Wu W."/>
            <person name="Sun C."/>
            <person name="Zou P."/>
            <person name="Liu Y."/>
            <person name="Dai S."/>
            <person name="Zhou R."/>
        </authorList>
    </citation>
    <scope>NUCLEOTIDE SEQUENCE [LARGE SCALE GENOMIC DNA]</scope>
</reference>
<comment type="caution">
    <text evidence="1">The sequence shown here is derived from an EMBL/GenBank/DDBJ whole genome shotgun (WGS) entry which is preliminary data.</text>
</comment>
<evidence type="ECO:0000313" key="1">
    <source>
        <dbReference type="EMBL" id="KAI4312678.1"/>
    </source>
</evidence>
<dbReference type="Proteomes" id="UP001057402">
    <property type="component" value="Chromosome 11"/>
</dbReference>
<name>A0ACB9LNL3_9MYRT</name>
<gene>
    <name evidence="1" type="ORF">MLD38_037479</name>
</gene>
<proteinExistence type="predicted"/>